<organism evidence="5 6">
    <name type="scientific">Amphibalanus amphitrite</name>
    <name type="common">Striped barnacle</name>
    <name type="synonym">Balanus amphitrite</name>
    <dbReference type="NCBI Taxonomy" id="1232801"/>
    <lineage>
        <taxon>Eukaryota</taxon>
        <taxon>Metazoa</taxon>
        <taxon>Ecdysozoa</taxon>
        <taxon>Arthropoda</taxon>
        <taxon>Crustacea</taxon>
        <taxon>Multicrustacea</taxon>
        <taxon>Cirripedia</taxon>
        <taxon>Thoracica</taxon>
        <taxon>Thoracicalcarea</taxon>
        <taxon>Balanomorpha</taxon>
        <taxon>Balanoidea</taxon>
        <taxon>Balanidae</taxon>
        <taxon>Amphibalaninae</taxon>
        <taxon>Amphibalanus</taxon>
    </lineage>
</organism>
<dbReference type="PANTHER" id="PTHR22838:SF4">
    <property type="entry name" value="WD REPEAT-CONTAINING PROTEIN 13"/>
    <property type="match status" value="1"/>
</dbReference>
<dbReference type="InterPro" id="IPR036322">
    <property type="entry name" value="WD40_repeat_dom_sf"/>
</dbReference>
<dbReference type="PANTHER" id="PTHR22838">
    <property type="entry name" value="WD REPEAT PROTEIN 26-RELATED"/>
    <property type="match status" value="1"/>
</dbReference>
<dbReference type="InterPro" id="IPR051350">
    <property type="entry name" value="WD_repeat-ST_regulator"/>
</dbReference>
<dbReference type="Gene3D" id="3.80.10.10">
    <property type="entry name" value="Ribonuclease Inhibitor"/>
    <property type="match status" value="2"/>
</dbReference>
<keyword evidence="2" id="KW-0677">Repeat</keyword>
<keyword evidence="6" id="KW-1185">Reference proteome</keyword>
<dbReference type="Pfam" id="PF00400">
    <property type="entry name" value="WD40"/>
    <property type="match status" value="2"/>
</dbReference>
<dbReference type="OrthoDB" id="16120at2759"/>
<evidence type="ECO:0000256" key="1">
    <source>
        <dbReference type="ARBA" id="ARBA00022574"/>
    </source>
</evidence>
<dbReference type="SMART" id="SM00320">
    <property type="entry name" value="WD40"/>
    <property type="match status" value="4"/>
</dbReference>
<feature type="region of interest" description="Disordered" evidence="4">
    <location>
        <begin position="224"/>
        <end position="247"/>
    </location>
</feature>
<dbReference type="PROSITE" id="PS50294">
    <property type="entry name" value="WD_REPEATS_REGION"/>
    <property type="match status" value="1"/>
</dbReference>
<dbReference type="InterPro" id="IPR032675">
    <property type="entry name" value="LRR_dom_sf"/>
</dbReference>
<dbReference type="Gene3D" id="2.130.10.10">
    <property type="entry name" value="YVTN repeat-like/Quinoprotein amine dehydrogenase"/>
    <property type="match status" value="2"/>
</dbReference>
<dbReference type="EMBL" id="VIIS01001685">
    <property type="protein sequence ID" value="KAF0294454.1"/>
    <property type="molecule type" value="Genomic_DNA"/>
</dbReference>
<dbReference type="Proteomes" id="UP000440578">
    <property type="component" value="Unassembled WGS sequence"/>
</dbReference>
<reference evidence="5 6" key="1">
    <citation type="submission" date="2019-07" db="EMBL/GenBank/DDBJ databases">
        <title>Draft genome assembly of a fouling barnacle, Amphibalanus amphitrite (Darwin, 1854): The first reference genome for Thecostraca.</title>
        <authorList>
            <person name="Kim W."/>
        </authorList>
    </citation>
    <scope>NUCLEOTIDE SEQUENCE [LARGE SCALE GENOMIC DNA]</scope>
    <source>
        <strain evidence="5">SNU_AA5</strain>
        <tissue evidence="5">Soma without cirri and trophi</tissue>
    </source>
</reference>
<evidence type="ECO:0000256" key="3">
    <source>
        <dbReference type="PROSITE-ProRule" id="PRU00221"/>
    </source>
</evidence>
<feature type="compositionally biased region" description="Polar residues" evidence="4">
    <location>
        <begin position="230"/>
        <end position="240"/>
    </location>
</feature>
<protein>
    <submittedName>
        <fullName evidence="5">WD repeat-containing protein 13</fullName>
    </submittedName>
</protein>
<accession>A0A6A4VLE8</accession>
<dbReference type="AlphaFoldDB" id="A0A6A4VLE8"/>
<dbReference type="PROSITE" id="PS50082">
    <property type="entry name" value="WD_REPEATS_2"/>
    <property type="match status" value="1"/>
</dbReference>
<dbReference type="InterPro" id="IPR001680">
    <property type="entry name" value="WD40_rpt"/>
</dbReference>
<keyword evidence="1 3" id="KW-0853">WD repeat</keyword>
<gene>
    <name evidence="5" type="primary">Wdr13_1</name>
    <name evidence="5" type="ORF">FJT64_007873</name>
</gene>
<dbReference type="SUPFAM" id="SSF52047">
    <property type="entry name" value="RNI-like"/>
    <property type="match status" value="1"/>
</dbReference>
<name>A0A6A4VLE8_AMPAM</name>
<evidence type="ECO:0000313" key="6">
    <source>
        <dbReference type="Proteomes" id="UP000440578"/>
    </source>
</evidence>
<evidence type="ECO:0000313" key="5">
    <source>
        <dbReference type="EMBL" id="KAF0294453.1"/>
    </source>
</evidence>
<dbReference type="SUPFAM" id="SSF50978">
    <property type="entry name" value="WD40 repeat-like"/>
    <property type="match status" value="1"/>
</dbReference>
<proteinExistence type="predicted"/>
<dbReference type="GO" id="GO:0005634">
    <property type="term" value="C:nucleus"/>
    <property type="evidence" value="ECO:0007669"/>
    <property type="project" value="TreeGrafter"/>
</dbReference>
<dbReference type="EMBL" id="VIIS01001685">
    <property type="protein sequence ID" value="KAF0294453.1"/>
    <property type="molecule type" value="Genomic_DNA"/>
</dbReference>
<evidence type="ECO:0000256" key="2">
    <source>
        <dbReference type="ARBA" id="ARBA00022737"/>
    </source>
</evidence>
<sequence length="797" mass="87517">MTLSTRAAGPRWWPSRAGCSGTTSDTSVWTSAGCCVTAPAVAHVFRCLAHMPRLQTLAIGRLNFWKIPELSLLPDLLSGLPQLTTLRLEYICLPEMLVGLDEKCPQLQELSLKDSEKVTDREVAQIRRCLLLRRLNISGTSITGAGSWQILCSLPSLTWFEHCPFNCNSGPFLFDSREAMLSYIWEFLSPEGRAHSAQLPSVTGEMALPASRGRAMLVSRLTDKTAHPQMHQQDAGQQRPESGAAANPASFPRIRLWVPTLGGQLTELALHVCDDYTATAALENAVARWCPRLERYSFTGDYSVRLPAERGDDELQFGELRRRHTQLRELTLGGFVTGRRLLFVLAHADGLRRLKLDGELRYLDDTGFNQLLAANRLHQLEELWINCSAALTVQPLLPLMFDSQSALRRLGRLSSLQGLDRAGFIELRRQVRSLNLALELVWVTPGTLYIRRRSQLLREGVREEAGADPALRRQYLRQRAALLSRRYGVPADQAIVGGGSLGENYAFAGFLHVFDQHTGPVTCVQFAHDELWLLALGSLDGRVSVSRLWQPGSGHCLRAVADPHGSPLSCVVFHPENNNLVLLGNRHGLVQAVNVSSGRFPAGGSSQLASAVTALAAPPTGALIWAGCQKGMVVSFQCDQASGRLVKCRRVTVSDGVPVTCISARSWASREAADMSLLVNAACNSLLLFRVVDQEGGLQLKRRFSVRHSSAEHVIKSSFCPIMSFRQGACVVSGSEDCTVYLFDVERDLKPCVNKLQGHSAAVLDVSFNRDESLLATGDASGIVIVWKRQLSTTESA</sequence>
<comment type="caution">
    <text evidence="5">The sequence shown here is derived from an EMBL/GenBank/DDBJ whole genome shotgun (WGS) entry which is preliminary data.</text>
</comment>
<feature type="repeat" description="WD" evidence="3">
    <location>
        <begin position="756"/>
        <end position="788"/>
    </location>
</feature>
<dbReference type="GO" id="GO:1990841">
    <property type="term" value="F:promoter-specific chromatin binding"/>
    <property type="evidence" value="ECO:0007669"/>
    <property type="project" value="TreeGrafter"/>
</dbReference>
<evidence type="ECO:0000256" key="4">
    <source>
        <dbReference type="SAM" id="MobiDB-lite"/>
    </source>
</evidence>
<dbReference type="InterPro" id="IPR015943">
    <property type="entry name" value="WD40/YVTN_repeat-like_dom_sf"/>
</dbReference>